<feature type="transmembrane region" description="Helical" evidence="11">
    <location>
        <begin position="140"/>
        <end position="159"/>
    </location>
</feature>
<keyword evidence="5 11" id="KW-0812">Transmembrane</keyword>
<sequence>MKSEQAQYSVPSPAATDGALSSIVTRFAVHVSALAAFTLVMVWTLHFRGGASWSQGDDVEKVFNLHPILMVTAFVVLASKGAVAFKVIPGPRAVVKLIHSGIQFAAILIGAVGIAAVFRYGGLNDPPAPKVYSLHSWMGIVTYGLVLAQWLGGLLAFVLPTAAPPARRSVVPYHAFVGTFLYVLGLATASLGILEKVTFLQDYGTFGYHAKELYVANCLGLTICVTGATVLVDAARAVEG</sequence>
<dbReference type="Gene3D" id="1.20.120.1770">
    <property type="match status" value="1"/>
</dbReference>
<keyword evidence="6" id="KW-0479">Metal-binding</keyword>
<keyword evidence="10 11" id="KW-0472">Membrane</keyword>
<proteinExistence type="predicted"/>
<dbReference type="EMBL" id="DF237833">
    <property type="protein sequence ID" value="GAQ91927.1"/>
    <property type="molecule type" value="Genomic_DNA"/>
</dbReference>
<feature type="transmembrane region" description="Helical" evidence="11">
    <location>
        <begin position="97"/>
        <end position="120"/>
    </location>
</feature>
<dbReference type="PANTHER" id="PTHR10106:SF0">
    <property type="entry name" value="LD36721P"/>
    <property type="match status" value="1"/>
</dbReference>
<dbReference type="InterPro" id="IPR043205">
    <property type="entry name" value="CYB561/CYBRD1-like"/>
</dbReference>
<gene>
    <name evidence="13" type="ORF">KFL_008840010</name>
</gene>
<dbReference type="STRING" id="105231.A0A1Y1ITE8"/>
<protein>
    <recommendedName>
        <fullName evidence="12">Cytochrome b561 domain-containing protein</fullName>
    </recommendedName>
</protein>
<evidence type="ECO:0000256" key="8">
    <source>
        <dbReference type="ARBA" id="ARBA00022989"/>
    </source>
</evidence>
<dbReference type="InterPro" id="IPR006593">
    <property type="entry name" value="Cyt_b561/ferric_Rdtase_TM"/>
</dbReference>
<feature type="transmembrane region" description="Helical" evidence="11">
    <location>
        <begin position="214"/>
        <end position="235"/>
    </location>
</feature>
<feature type="transmembrane region" description="Helical" evidence="11">
    <location>
        <begin position="27"/>
        <end position="45"/>
    </location>
</feature>
<evidence type="ECO:0000256" key="10">
    <source>
        <dbReference type="ARBA" id="ARBA00023136"/>
    </source>
</evidence>
<comment type="subcellular location">
    <subcellularLocation>
        <location evidence="2">Membrane</location>
        <topology evidence="2">Multi-pass membrane protein</topology>
    </subcellularLocation>
</comment>
<evidence type="ECO:0000256" key="11">
    <source>
        <dbReference type="SAM" id="Phobius"/>
    </source>
</evidence>
<keyword evidence="7" id="KW-0249">Electron transport</keyword>
<feature type="transmembrane region" description="Helical" evidence="11">
    <location>
        <begin position="171"/>
        <end position="194"/>
    </location>
</feature>
<organism evidence="13 14">
    <name type="scientific">Klebsormidium nitens</name>
    <name type="common">Green alga</name>
    <name type="synonym">Ulothrix nitens</name>
    <dbReference type="NCBI Taxonomy" id="105231"/>
    <lineage>
        <taxon>Eukaryota</taxon>
        <taxon>Viridiplantae</taxon>
        <taxon>Streptophyta</taxon>
        <taxon>Klebsormidiophyceae</taxon>
        <taxon>Klebsormidiales</taxon>
        <taxon>Klebsormidiaceae</taxon>
        <taxon>Klebsormidium</taxon>
    </lineage>
</organism>
<dbReference type="PROSITE" id="PS50939">
    <property type="entry name" value="CYTOCHROME_B561"/>
    <property type="match status" value="1"/>
</dbReference>
<dbReference type="Proteomes" id="UP000054558">
    <property type="component" value="Unassembled WGS sequence"/>
</dbReference>
<keyword evidence="14" id="KW-1185">Reference proteome</keyword>
<dbReference type="Pfam" id="PF03188">
    <property type="entry name" value="Cytochrom_B561"/>
    <property type="match status" value="1"/>
</dbReference>
<evidence type="ECO:0000256" key="3">
    <source>
        <dbReference type="ARBA" id="ARBA00022448"/>
    </source>
</evidence>
<dbReference type="AlphaFoldDB" id="A0A1Y1ITE8"/>
<evidence type="ECO:0000256" key="2">
    <source>
        <dbReference type="ARBA" id="ARBA00004141"/>
    </source>
</evidence>
<evidence type="ECO:0000256" key="7">
    <source>
        <dbReference type="ARBA" id="ARBA00022982"/>
    </source>
</evidence>
<evidence type="ECO:0000256" key="6">
    <source>
        <dbReference type="ARBA" id="ARBA00022723"/>
    </source>
</evidence>
<dbReference type="GO" id="GO:0016491">
    <property type="term" value="F:oxidoreductase activity"/>
    <property type="evidence" value="ECO:0000318"/>
    <property type="project" value="GO_Central"/>
</dbReference>
<keyword evidence="8 11" id="KW-1133">Transmembrane helix</keyword>
<feature type="domain" description="Cytochrome b561" evidence="12">
    <location>
        <begin position="28"/>
        <end position="235"/>
    </location>
</feature>
<keyword evidence="4" id="KW-0349">Heme</keyword>
<keyword evidence="3" id="KW-0813">Transport</keyword>
<evidence type="ECO:0000256" key="4">
    <source>
        <dbReference type="ARBA" id="ARBA00022617"/>
    </source>
</evidence>
<dbReference type="SMART" id="SM00665">
    <property type="entry name" value="B561"/>
    <property type="match status" value="1"/>
</dbReference>
<evidence type="ECO:0000256" key="9">
    <source>
        <dbReference type="ARBA" id="ARBA00023004"/>
    </source>
</evidence>
<comment type="cofactor">
    <cofactor evidence="1">
        <name>heme b</name>
        <dbReference type="ChEBI" id="CHEBI:60344"/>
    </cofactor>
</comment>
<evidence type="ECO:0000313" key="13">
    <source>
        <dbReference type="EMBL" id="GAQ91927.1"/>
    </source>
</evidence>
<dbReference type="GO" id="GO:0016020">
    <property type="term" value="C:membrane"/>
    <property type="evidence" value="ECO:0007669"/>
    <property type="project" value="UniProtKB-SubCell"/>
</dbReference>
<dbReference type="OrthoDB" id="907479at2759"/>
<evidence type="ECO:0000256" key="5">
    <source>
        <dbReference type="ARBA" id="ARBA00022692"/>
    </source>
</evidence>
<accession>A0A1Y1ITE8</accession>
<feature type="transmembrane region" description="Helical" evidence="11">
    <location>
        <begin position="65"/>
        <end position="85"/>
    </location>
</feature>
<dbReference type="FunFam" id="1.20.120.1770:FF:000001">
    <property type="entry name" value="Cytochrome b reductase 1"/>
    <property type="match status" value="1"/>
</dbReference>
<dbReference type="OMA" id="ALPWHAV"/>
<evidence type="ECO:0000256" key="1">
    <source>
        <dbReference type="ARBA" id="ARBA00001970"/>
    </source>
</evidence>
<evidence type="ECO:0000313" key="14">
    <source>
        <dbReference type="Proteomes" id="UP000054558"/>
    </source>
</evidence>
<keyword evidence="9" id="KW-0408">Iron</keyword>
<dbReference type="GO" id="GO:0046872">
    <property type="term" value="F:metal ion binding"/>
    <property type="evidence" value="ECO:0007669"/>
    <property type="project" value="UniProtKB-KW"/>
</dbReference>
<name>A0A1Y1ITE8_KLENI</name>
<evidence type="ECO:0000259" key="12">
    <source>
        <dbReference type="PROSITE" id="PS50939"/>
    </source>
</evidence>
<feature type="non-terminal residue" evidence="13">
    <location>
        <position position="240"/>
    </location>
</feature>
<reference evidence="13 14" key="1">
    <citation type="journal article" date="2014" name="Nat. Commun.">
        <title>Klebsormidium flaccidum genome reveals primary factors for plant terrestrial adaptation.</title>
        <authorList>
            <person name="Hori K."/>
            <person name="Maruyama F."/>
            <person name="Fujisawa T."/>
            <person name="Togashi T."/>
            <person name="Yamamoto N."/>
            <person name="Seo M."/>
            <person name="Sato S."/>
            <person name="Yamada T."/>
            <person name="Mori H."/>
            <person name="Tajima N."/>
            <person name="Moriyama T."/>
            <person name="Ikeuchi M."/>
            <person name="Watanabe M."/>
            <person name="Wada H."/>
            <person name="Kobayashi K."/>
            <person name="Saito M."/>
            <person name="Masuda T."/>
            <person name="Sasaki-Sekimoto Y."/>
            <person name="Mashiguchi K."/>
            <person name="Awai K."/>
            <person name="Shimojima M."/>
            <person name="Masuda S."/>
            <person name="Iwai M."/>
            <person name="Nobusawa T."/>
            <person name="Narise T."/>
            <person name="Kondo S."/>
            <person name="Saito H."/>
            <person name="Sato R."/>
            <person name="Murakawa M."/>
            <person name="Ihara Y."/>
            <person name="Oshima-Yamada Y."/>
            <person name="Ohtaka K."/>
            <person name="Satoh M."/>
            <person name="Sonobe K."/>
            <person name="Ishii M."/>
            <person name="Ohtani R."/>
            <person name="Kanamori-Sato M."/>
            <person name="Honoki R."/>
            <person name="Miyazaki D."/>
            <person name="Mochizuki H."/>
            <person name="Umetsu J."/>
            <person name="Higashi K."/>
            <person name="Shibata D."/>
            <person name="Kamiya Y."/>
            <person name="Sato N."/>
            <person name="Nakamura Y."/>
            <person name="Tabata S."/>
            <person name="Ida S."/>
            <person name="Kurokawa K."/>
            <person name="Ohta H."/>
        </authorList>
    </citation>
    <scope>NUCLEOTIDE SEQUENCE [LARGE SCALE GENOMIC DNA]</scope>
    <source>
        <strain evidence="13 14">NIES-2285</strain>
    </source>
</reference>
<dbReference type="PANTHER" id="PTHR10106">
    <property type="entry name" value="CYTOCHROME B561-RELATED"/>
    <property type="match status" value="1"/>
</dbReference>